<evidence type="ECO:0000313" key="1">
    <source>
        <dbReference type="EMBL" id="GCE10898.1"/>
    </source>
</evidence>
<sequence length="70" mass="7956">MSEIARLRKQIELECEAMKRAMNGYAIVASHDVINHRYNELGRCQEELEKHVGSAEAAQITVDTYIKHVG</sequence>
<name>A0A401ZVE1_9CHLR</name>
<protein>
    <submittedName>
        <fullName evidence="1">Uncharacterized protein</fullName>
    </submittedName>
</protein>
<dbReference type="Proteomes" id="UP000287352">
    <property type="component" value="Unassembled WGS sequence"/>
</dbReference>
<dbReference type="EMBL" id="BIFR01000001">
    <property type="protein sequence ID" value="GCE10898.1"/>
    <property type="molecule type" value="Genomic_DNA"/>
</dbReference>
<dbReference type="OrthoDB" id="164074at2"/>
<reference evidence="2" key="1">
    <citation type="submission" date="2018-12" db="EMBL/GenBank/DDBJ databases">
        <title>Tengunoibacter tsumagoiensis gen. nov., sp. nov., Dictyobacter kobayashii sp. nov., D. alpinus sp. nov., and D. joshuensis sp. nov. and description of Dictyobacteraceae fam. nov. within the order Ktedonobacterales isolated from Tengu-no-mugimeshi.</title>
        <authorList>
            <person name="Wang C.M."/>
            <person name="Zheng Y."/>
            <person name="Sakai Y."/>
            <person name="Toyoda A."/>
            <person name="Minakuchi Y."/>
            <person name="Abe K."/>
            <person name="Yokota A."/>
            <person name="Yabe S."/>
        </authorList>
    </citation>
    <scope>NUCLEOTIDE SEQUENCE [LARGE SCALE GENOMIC DNA]</scope>
    <source>
        <strain evidence="2">Uno3</strain>
    </source>
</reference>
<comment type="caution">
    <text evidence="1">The sequence shown here is derived from an EMBL/GenBank/DDBJ whole genome shotgun (WGS) entry which is preliminary data.</text>
</comment>
<keyword evidence="2" id="KW-1185">Reference proteome</keyword>
<dbReference type="AlphaFoldDB" id="A0A401ZVE1"/>
<gene>
    <name evidence="1" type="ORF">KTT_07570</name>
</gene>
<proteinExistence type="predicted"/>
<evidence type="ECO:0000313" key="2">
    <source>
        <dbReference type="Proteomes" id="UP000287352"/>
    </source>
</evidence>
<dbReference type="RefSeq" id="WP_126578465.1">
    <property type="nucleotide sequence ID" value="NZ_BIFR01000001.1"/>
</dbReference>
<organism evidence="1 2">
    <name type="scientific">Tengunoibacter tsumagoiensis</name>
    <dbReference type="NCBI Taxonomy" id="2014871"/>
    <lineage>
        <taxon>Bacteria</taxon>
        <taxon>Bacillati</taxon>
        <taxon>Chloroflexota</taxon>
        <taxon>Ktedonobacteria</taxon>
        <taxon>Ktedonobacterales</taxon>
        <taxon>Dictyobacteraceae</taxon>
        <taxon>Tengunoibacter</taxon>
    </lineage>
</organism>
<accession>A0A401ZVE1</accession>